<dbReference type="InterPro" id="IPR015421">
    <property type="entry name" value="PyrdxlP-dep_Trfase_major"/>
</dbReference>
<dbReference type="Pfam" id="PF00155">
    <property type="entry name" value="Aminotran_1_2"/>
    <property type="match status" value="1"/>
</dbReference>
<dbReference type="Gene3D" id="3.90.1150.10">
    <property type="entry name" value="Aspartate Aminotransferase, domain 1"/>
    <property type="match status" value="1"/>
</dbReference>
<feature type="coiled-coil region" evidence="7">
    <location>
        <begin position="305"/>
        <end position="332"/>
    </location>
</feature>
<sequence length="406" mass="45078">MFKSFQRGPVDPMFILKKKADEDVSPEKADLGVGIYRNEAGLYSELNSVKKAKLALAQNDPGHDYELTTGNAQFLEKAAALLFGKDCQKLKAGQIASVQTISGTGANHIAALALSQCVSPRPQVFVGVPAWGNYKPMFELVGMQVTEYSYYDSKNRTIDFSSIIQAARTAPPRSVFILQGCCHNPTGADPTKAQWDELASVLEENRHFIFLDIAYQGLGDGMEEDAYAVRLFAKSNVDMFVCQSFSKNFALYGERCGVLHAVCADAKTASDVHDRLRCLIRWEFSSSPAYGSRLVDIVLGSDQLSSAWETELSDMRQRLKSLRKQLHSSLTQDLKTPGNWEHILKETGLFSYLDLTPAQCKTLIDRHHIYLPSSGRINISGLNKENIERVATAIDQVVRRDVKANL</sequence>
<dbReference type="InterPro" id="IPR015424">
    <property type="entry name" value="PyrdxlP-dep_Trfase"/>
</dbReference>
<dbReference type="PANTHER" id="PTHR11879:SF55">
    <property type="entry name" value="GLUTAMATE OXALOACETATE TRANSAMINASE 1, ISOFORM B"/>
    <property type="match status" value="1"/>
</dbReference>
<gene>
    <name evidence="9" type="ORF">CDV36_003730</name>
</gene>
<dbReference type="InterPro" id="IPR004839">
    <property type="entry name" value="Aminotransferase_I/II_large"/>
</dbReference>
<proteinExistence type="inferred from homology"/>
<evidence type="ECO:0000256" key="2">
    <source>
        <dbReference type="ARBA" id="ARBA00007441"/>
    </source>
</evidence>
<keyword evidence="10" id="KW-1185">Reference proteome</keyword>
<dbReference type="GO" id="GO:0006532">
    <property type="term" value="P:aspartate biosynthetic process"/>
    <property type="evidence" value="ECO:0007669"/>
    <property type="project" value="TreeGrafter"/>
</dbReference>
<evidence type="ECO:0000313" key="10">
    <source>
        <dbReference type="Proteomes" id="UP000277212"/>
    </source>
</evidence>
<evidence type="ECO:0000256" key="3">
    <source>
        <dbReference type="ARBA" id="ARBA00011738"/>
    </source>
</evidence>
<reference evidence="9 10" key="1">
    <citation type="submission" date="2017-06" db="EMBL/GenBank/DDBJ databases">
        <title>Comparative genomic analysis of Ambrosia Fusariam Clade fungi.</title>
        <authorList>
            <person name="Stajich J.E."/>
            <person name="Carrillo J."/>
            <person name="Kijimoto T."/>
            <person name="Eskalen A."/>
            <person name="O'Donnell K."/>
            <person name="Kasson M."/>
        </authorList>
    </citation>
    <scope>NUCLEOTIDE SEQUENCE [LARGE SCALE GENOMIC DNA]</scope>
    <source>
        <strain evidence="9">UCR3666</strain>
    </source>
</reference>
<dbReference type="AlphaFoldDB" id="A0A3M2SGA5"/>
<dbReference type="CDD" id="cd00609">
    <property type="entry name" value="AAT_like"/>
    <property type="match status" value="1"/>
</dbReference>
<comment type="subunit">
    <text evidence="3">Homodimer.</text>
</comment>
<dbReference type="SUPFAM" id="SSF53383">
    <property type="entry name" value="PLP-dependent transferases"/>
    <property type="match status" value="1"/>
</dbReference>
<dbReference type="NCBIfam" id="NF006719">
    <property type="entry name" value="PRK09257.1"/>
    <property type="match status" value="1"/>
</dbReference>
<accession>A0A3M2SGA5</accession>
<name>A0A3M2SGA5_9HYPO</name>
<feature type="domain" description="Aminotransferase class I/classII large" evidence="8">
    <location>
        <begin position="27"/>
        <end position="394"/>
    </location>
</feature>
<dbReference type="GO" id="GO:0004069">
    <property type="term" value="F:L-aspartate:2-oxoglutarate aminotransferase activity"/>
    <property type="evidence" value="ECO:0007669"/>
    <property type="project" value="TreeGrafter"/>
</dbReference>
<dbReference type="PRINTS" id="PR00799">
    <property type="entry name" value="TRANSAMINASE"/>
</dbReference>
<comment type="similarity">
    <text evidence="2">Belongs to the class-I pyridoxal-phosphate-dependent aminotransferase family.</text>
</comment>
<keyword evidence="6" id="KW-0663">Pyridoxal phosphate</keyword>
<dbReference type="PANTHER" id="PTHR11879">
    <property type="entry name" value="ASPARTATE AMINOTRANSFERASE"/>
    <property type="match status" value="1"/>
</dbReference>
<evidence type="ECO:0000256" key="7">
    <source>
        <dbReference type="SAM" id="Coils"/>
    </source>
</evidence>
<dbReference type="InterPro" id="IPR000796">
    <property type="entry name" value="Asp_trans"/>
</dbReference>
<dbReference type="EMBL" id="NKUJ01000045">
    <property type="protein sequence ID" value="RMJ16603.1"/>
    <property type="molecule type" value="Genomic_DNA"/>
</dbReference>
<evidence type="ECO:0000313" key="9">
    <source>
        <dbReference type="EMBL" id="RMJ16603.1"/>
    </source>
</evidence>
<evidence type="ECO:0000256" key="5">
    <source>
        <dbReference type="ARBA" id="ARBA00022679"/>
    </source>
</evidence>
<keyword evidence="7" id="KW-0175">Coiled coil</keyword>
<evidence type="ECO:0000256" key="1">
    <source>
        <dbReference type="ARBA" id="ARBA00001933"/>
    </source>
</evidence>
<evidence type="ECO:0000256" key="4">
    <source>
        <dbReference type="ARBA" id="ARBA00022576"/>
    </source>
</evidence>
<comment type="caution">
    <text evidence="9">The sequence shown here is derived from an EMBL/GenBank/DDBJ whole genome shotgun (WGS) entry which is preliminary data.</text>
</comment>
<dbReference type="STRING" id="2010991.A0A3M2SGA5"/>
<dbReference type="GO" id="GO:0030170">
    <property type="term" value="F:pyridoxal phosphate binding"/>
    <property type="evidence" value="ECO:0007669"/>
    <property type="project" value="InterPro"/>
</dbReference>
<keyword evidence="4" id="KW-0032">Aminotransferase</keyword>
<comment type="cofactor">
    <cofactor evidence="1">
        <name>pyridoxal 5'-phosphate</name>
        <dbReference type="ChEBI" id="CHEBI:597326"/>
    </cofactor>
</comment>
<evidence type="ECO:0000256" key="6">
    <source>
        <dbReference type="ARBA" id="ARBA00022898"/>
    </source>
</evidence>
<dbReference type="Gene3D" id="3.40.640.10">
    <property type="entry name" value="Type I PLP-dependent aspartate aminotransferase-like (Major domain)"/>
    <property type="match status" value="1"/>
</dbReference>
<keyword evidence="5" id="KW-0808">Transferase</keyword>
<protein>
    <recommendedName>
        <fullName evidence="8">Aminotransferase class I/classII large domain-containing protein</fullName>
    </recommendedName>
</protein>
<dbReference type="Proteomes" id="UP000277212">
    <property type="component" value="Unassembled WGS sequence"/>
</dbReference>
<organism evidence="9 10">
    <name type="scientific">Fusarium kuroshium</name>
    <dbReference type="NCBI Taxonomy" id="2010991"/>
    <lineage>
        <taxon>Eukaryota</taxon>
        <taxon>Fungi</taxon>
        <taxon>Dikarya</taxon>
        <taxon>Ascomycota</taxon>
        <taxon>Pezizomycotina</taxon>
        <taxon>Sordariomycetes</taxon>
        <taxon>Hypocreomycetidae</taxon>
        <taxon>Hypocreales</taxon>
        <taxon>Nectriaceae</taxon>
        <taxon>Fusarium</taxon>
        <taxon>Fusarium solani species complex</taxon>
    </lineage>
</organism>
<dbReference type="OrthoDB" id="6752799at2759"/>
<dbReference type="InterPro" id="IPR015422">
    <property type="entry name" value="PyrdxlP-dep_Trfase_small"/>
</dbReference>
<dbReference type="GO" id="GO:0005829">
    <property type="term" value="C:cytosol"/>
    <property type="evidence" value="ECO:0007669"/>
    <property type="project" value="TreeGrafter"/>
</dbReference>
<evidence type="ECO:0000259" key="8">
    <source>
        <dbReference type="Pfam" id="PF00155"/>
    </source>
</evidence>